<proteinExistence type="inferred from homology"/>
<comment type="pathway">
    <text evidence="2">Carbohydrate degradation; pentose phosphate pathway; D-ribose 5-phosphate from D-ribulose 5-phosphate (non-oxidative stage): step 1/1.</text>
</comment>
<dbReference type="InterPro" id="IPR037171">
    <property type="entry name" value="NagB/RpiA_transferase-like"/>
</dbReference>
<reference evidence="3 4" key="1">
    <citation type="submission" date="2022-06" db="EMBL/GenBank/DDBJ databases">
        <title>Fructobacillus taiwanensis sp. nov., isolated from the honeybee.</title>
        <authorList>
            <person name="Chen Y.-S."/>
            <person name="Wang L.-T."/>
            <person name="Lee Y.-S."/>
            <person name="Chang Y.-C."/>
            <person name="Wu H.-C."/>
            <person name="Liao C.-Y."/>
            <person name="Chen W.-H."/>
            <person name="Deng J.-N."/>
            <person name="Wang Y.-H."/>
        </authorList>
    </citation>
    <scope>NUCLEOTIDE SEQUENCE [LARGE SCALE GENOMIC DNA]</scope>
    <source>
        <strain evidence="3 4">W13</strain>
    </source>
</reference>
<gene>
    <name evidence="2 3" type="primary">rpiA</name>
    <name evidence="3" type="ORF">NFX39_05865</name>
</gene>
<dbReference type="RefSeq" id="WP_252443926.1">
    <property type="nucleotide sequence ID" value="NZ_JAMWYK010000008.1"/>
</dbReference>
<dbReference type="GO" id="GO:0004751">
    <property type="term" value="F:ribose-5-phosphate isomerase activity"/>
    <property type="evidence" value="ECO:0007669"/>
    <property type="project" value="UniProtKB-EC"/>
</dbReference>
<dbReference type="Gene3D" id="3.30.70.260">
    <property type="match status" value="1"/>
</dbReference>
<dbReference type="EMBL" id="JAMWYK010000008">
    <property type="protein sequence ID" value="MCO0832603.1"/>
    <property type="molecule type" value="Genomic_DNA"/>
</dbReference>
<evidence type="ECO:0000313" key="3">
    <source>
        <dbReference type="EMBL" id="MCO0832603.1"/>
    </source>
</evidence>
<comment type="function">
    <text evidence="2">Catalyzes the reversible conversion of ribose-5-phosphate to ribulose 5-phosphate.</text>
</comment>
<dbReference type="Gene3D" id="3.40.50.1360">
    <property type="match status" value="1"/>
</dbReference>
<feature type="binding site" evidence="2">
    <location>
        <begin position="32"/>
        <end position="35"/>
    </location>
    <ligand>
        <name>substrate</name>
    </ligand>
</feature>
<dbReference type="PANTHER" id="PTHR11934">
    <property type="entry name" value="RIBOSE-5-PHOSPHATE ISOMERASE"/>
    <property type="match status" value="1"/>
</dbReference>
<feature type="binding site" evidence="2">
    <location>
        <begin position="88"/>
        <end position="91"/>
    </location>
    <ligand>
        <name>substrate</name>
    </ligand>
</feature>
<dbReference type="SUPFAM" id="SSF100950">
    <property type="entry name" value="NagB/RpiA/CoA transferase-like"/>
    <property type="match status" value="1"/>
</dbReference>
<evidence type="ECO:0000256" key="1">
    <source>
        <dbReference type="ARBA" id="ARBA00023235"/>
    </source>
</evidence>
<dbReference type="CDD" id="cd01398">
    <property type="entry name" value="RPI_A"/>
    <property type="match status" value="1"/>
</dbReference>
<keyword evidence="4" id="KW-1185">Reference proteome</keyword>
<feature type="binding site" evidence="2">
    <location>
        <position position="128"/>
    </location>
    <ligand>
        <name>substrate</name>
    </ligand>
</feature>
<dbReference type="HAMAP" id="MF_00170">
    <property type="entry name" value="Rib_5P_isom_A"/>
    <property type="match status" value="1"/>
</dbReference>
<comment type="catalytic activity">
    <reaction evidence="2">
        <text>aldehydo-D-ribose 5-phosphate = D-ribulose 5-phosphate</text>
        <dbReference type="Rhea" id="RHEA:14657"/>
        <dbReference type="ChEBI" id="CHEBI:58121"/>
        <dbReference type="ChEBI" id="CHEBI:58273"/>
        <dbReference type="EC" id="5.3.1.6"/>
    </reaction>
</comment>
<organism evidence="3 4">
    <name type="scientific">Fructobacillus apis</name>
    <dbReference type="NCBI Taxonomy" id="2935017"/>
    <lineage>
        <taxon>Bacteria</taxon>
        <taxon>Bacillati</taxon>
        <taxon>Bacillota</taxon>
        <taxon>Bacilli</taxon>
        <taxon>Lactobacillales</taxon>
        <taxon>Lactobacillaceae</taxon>
        <taxon>Fructobacillus</taxon>
    </lineage>
</organism>
<dbReference type="NCBIfam" id="TIGR00021">
    <property type="entry name" value="rpiA"/>
    <property type="match status" value="1"/>
</dbReference>
<feature type="binding site" evidence="2">
    <location>
        <begin position="101"/>
        <end position="104"/>
    </location>
    <ligand>
        <name>substrate</name>
    </ligand>
</feature>
<evidence type="ECO:0000256" key="2">
    <source>
        <dbReference type="HAMAP-Rule" id="MF_00170"/>
    </source>
</evidence>
<evidence type="ECO:0000313" key="4">
    <source>
        <dbReference type="Proteomes" id="UP001523234"/>
    </source>
</evidence>
<dbReference type="EC" id="5.3.1.6" evidence="2"/>
<dbReference type="Pfam" id="PF06026">
    <property type="entry name" value="Rib_5-P_isom_A"/>
    <property type="match status" value="1"/>
</dbReference>
<sequence>MLTVEEKNAQKKAAAKAALEYIEDGMVVGLGTGSTAAYFIEALANQVRDKGWQLTCVTTSIESEQLAATVGLKTVPIEQVEQIDVTVDGADEVDARLNGIKGGGAALLFEKIVAFKSKQNVWVIDGEKKSDNLGTKFKLPVEVIRFGAQLLIPAFTQMGLKPKFRKQENGELFLTDSLHYIIDLDISGIFDLKTLATQLKGITGVVEHGLFLSVCDVLIIGGKTVQTIKG</sequence>
<comment type="caution">
    <text evidence="3">The sequence shown here is derived from an EMBL/GenBank/DDBJ whole genome shotgun (WGS) entry which is preliminary data.</text>
</comment>
<accession>A0ABT0ZRI5</accession>
<comment type="similarity">
    <text evidence="2">Belongs to the ribose 5-phosphate isomerase family.</text>
</comment>
<dbReference type="PANTHER" id="PTHR11934:SF0">
    <property type="entry name" value="RIBOSE-5-PHOSPHATE ISOMERASE"/>
    <property type="match status" value="1"/>
</dbReference>
<dbReference type="NCBIfam" id="NF001924">
    <property type="entry name" value="PRK00702.1"/>
    <property type="match status" value="1"/>
</dbReference>
<keyword evidence="1 2" id="KW-0413">Isomerase</keyword>
<dbReference type="InterPro" id="IPR020672">
    <property type="entry name" value="Ribose5P_isomerase_typA_subgr"/>
</dbReference>
<dbReference type="InterPro" id="IPR004788">
    <property type="entry name" value="Ribose5P_isomerase_type_A"/>
</dbReference>
<comment type="subunit">
    <text evidence="2">Homodimer.</text>
</comment>
<protein>
    <recommendedName>
        <fullName evidence="2">Ribose-5-phosphate isomerase A</fullName>
        <ecNumber evidence="2">5.3.1.6</ecNumber>
    </recommendedName>
    <alternativeName>
        <fullName evidence="2">Phosphoriboisomerase A</fullName>
        <shortName evidence="2">PRI</shortName>
    </alternativeName>
</protein>
<dbReference type="SUPFAM" id="SSF75445">
    <property type="entry name" value="D-ribose-5-phosphate isomerase (RpiA), lid domain"/>
    <property type="match status" value="1"/>
</dbReference>
<dbReference type="Proteomes" id="UP001523234">
    <property type="component" value="Unassembled WGS sequence"/>
</dbReference>
<feature type="active site" description="Proton acceptor" evidence="2">
    <location>
        <position position="110"/>
    </location>
</feature>
<name>A0ABT0ZRI5_9LACO</name>